<dbReference type="Gene3D" id="3.40.190.10">
    <property type="entry name" value="Periplasmic binding protein-like II"/>
    <property type="match status" value="2"/>
</dbReference>
<dbReference type="Pfam" id="PF03466">
    <property type="entry name" value="LysR_substrate"/>
    <property type="match status" value="1"/>
</dbReference>
<dbReference type="Proteomes" id="UP000078103">
    <property type="component" value="Unassembled WGS sequence"/>
</dbReference>
<dbReference type="GO" id="GO:0003700">
    <property type="term" value="F:DNA-binding transcription factor activity"/>
    <property type="evidence" value="ECO:0007669"/>
    <property type="project" value="InterPro"/>
</dbReference>
<dbReference type="PRINTS" id="PR00039">
    <property type="entry name" value="HTHLYSR"/>
</dbReference>
<comment type="similarity">
    <text evidence="1">Belongs to the LysR transcriptional regulatory family.</text>
</comment>
<name>A0A1A9RU09_EIKCO</name>
<dbReference type="GO" id="GO:0003677">
    <property type="term" value="F:DNA binding"/>
    <property type="evidence" value="ECO:0007669"/>
    <property type="project" value="UniProtKB-KW"/>
</dbReference>
<protein>
    <submittedName>
        <fullName evidence="6">LysR family transcriptional regulator</fullName>
    </submittedName>
</protein>
<dbReference type="CDD" id="cd08414">
    <property type="entry name" value="PBP2_LTTR_aromatics_like"/>
    <property type="match status" value="1"/>
</dbReference>
<dbReference type="Gene3D" id="1.10.10.10">
    <property type="entry name" value="Winged helix-like DNA-binding domain superfamily/Winged helix DNA-binding domain"/>
    <property type="match status" value="1"/>
</dbReference>
<evidence type="ECO:0000256" key="4">
    <source>
        <dbReference type="ARBA" id="ARBA00023163"/>
    </source>
</evidence>
<organism evidence="6 7">
    <name type="scientific">Eikenella corrodens</name>
    <dbReference type="NCBI Taxonomy" id="539"/>
    <lineage>
        <taxon>Bacteria</taxon>
        <taxon>Pseudomonadati</taxon>
        <taxon>Pseudomonadota</taxon>
        <taxon>Betaproteobacteria</taxon>
        <taxon>Neisseriales</taxon>
        <taxon>Neisseriaceae</taxon>
        <taxon>Eikenella</taxon>
    </lineage>
</organism>
<accession>A0A1A9RU09</accession>
<dbReference type="EMBL" id="LXSH01000005">
    <property type="protein sequence ID" value="OAM24971.1"/>
    <property type="molecule type" value="Genomic_DNA"/>
</dbReference>
<dbReference type="PANTHER" id="PTHR30346:SF0">
    <property type="entry name" value="HCA OPERON TRANSCRIPTIONAL ACTIVATOR HCAR"/>
    <property type="match status" value="1"/>
</dbReference>
<evidence type="ECO:0000256" key="2">
    <source>
        <dbReference type="ARBA" id="ARBA00023015"/>
    </source>
</evidence>
<evidence type="ECO:0000313" key="7">
    <source>
        <dbReference type="Proteomes" id="UP000078103"/>
    </source>
</evidence>
<proteinExistence type="inferred from homology"/>
<evidence type="ECO:0000259" key="5">
    <source>
        <dbReference type="PROSITE" id="PS50931"/>
    </source>
</evidence>
<dbReference type="InterPro" id="IPR036390">
    <property type="entry name" value="WH_DNA-bd_sf"/>
</dbReference>
<keyword evidence="4" id="KW-0804">Transcription</keyword>
<dbReference type="FunFam" id="1.10.10.10:FF:000001">
    <property type="entry name" value="LysR family transcriptional regulator"/>
    <property type="match status" value="1"/>
</dbReference>
<sequence>MINFRLIRHLWMFLAVAEEEHFGRAAERLNMSQPPLTEHIKQLEQALGMVLFERSRRGTKLTAAGYSILPAVRKFAEQMQRLQTTVQEIAAGHSGILHIGAITMALLEVVPPLIEHIHRHYPTLTVRVREIDSGDAEPLLQAGDIDLAFARLEIPWDSTIRLHTLRREPLAVVLPKSHPFAERESIDLKDLACEGFVMFERAVSPDSFDALLAACQRAGFVPNILHEVRSIALQVAFAGCEQGVALVPVSSERYLPDNAVLRPLNDDIQITSVTLAWHEGQHDPLLENVLDLVRGYFGERGEEGIKAT</sequence>
<dbReference type="InterPro" id="IPR005119">
    <property type="entry name" value="LysR_subst-bd"/>
</dbReference>
<dbReference type="GO" id="GO:0032993">
    <property type="term" value="C:protein-DNA complex"/>
    <property type="evidence" value="ECO:0007669"/>
    <property type="project" value="TreeGrafter"/>
</dbReference>
<evidence type="ECO:0000256" key="1">
    <source>
        <dbReference type="ARBA" id="ARBA00009437"/>
    </source>
</evidence>
<feature type="domain" description="HTH lysR-type" evidence="5">
    <location>
        <begin position="5"/>
        <end position="62"/>
    </location>
</feature>
<dbReference type="AlphaFoldDB" id="A0A1A9RU09"/>
<dbReference type="Pfam" id="PF00126">
    <property type="entry name" value="HTH_1"/>
    <property type="match status" value="1"/>
</dbReference>
<dbReference type="InterPro" id="IPR036388">
    <property type="entry name" value="WH-like_DNA-bd_sf"/>
</dbReference>
<evidence type="ECO:0000313" key="6">
    <source>
        <dbReference type="EMBL" id="OAM24971.1"/>
    </source>
</evidence>
<keyword evidence="3" id="KW-0238">DNA-binding</keyword>
<dbReference type="PANTHER" id="PTHR30346">
    <property type="entry name" value="TRANSCRIPTIONAL DUAL REGULATOR HCAR-RELATED"/>
    <property type="match status" value="1"/>
</dbReference>
<dbReference type="InterPro" id="IPR000847">
    <property type="entry name" value="LysR_HTH_N"/>
</dbReference>
<dbReference type="RefSeq" id="WP_064104972.1">
    <property type="nucleotide sequence ID" value="NZ_LXSH01000005.1"/>
</dbReference>
<dbReference type="SUPFAM" id="SSF46785">
    <property type="entry name" value="Winged helix' DNA-binding domain"/>
    <property type="match status" value="1"/>
</dbReference>
<dbReference type="PROSITE" id="PS50931">
    <property type="entry name" value="HTH_LYSR"/>
    <property type="match status" value="1"/>
</dbReference>
<dbReference type="SUPFAM" id="SSF53850">
    <property type="entry name" value="Periplasmic binding protein-like II"/>
    <property type="match status" value="1"/>
</dbReference>
<gene>
    <name evidence="6" type="ORF">A7P89_00785</name>
</gene>
<reference evidence="7" key="1">
    <citation type="submission" date="2016-05" db="EMBL/GenBank/DDBJ databases">
        <title>Draft genome of Corynebacterium afermentans subsp. afermentans LCDC 88199T.</title>
        <authorList>
            <person name="Bernier A.-M."/>
            <person name="Bernard K."/>
        </authorList>
    </citation>
    <scope>NUCLEOTIDE SEQUENCE [LARGE SCALE GENOMIC DNA]</scope>
    <source>
        <strain evidence="7">NML120819</strain>
    </source>
</reference>
<keyword evidence="2" id="KW-0805">Transcription regulation</keyword>
<comment type="caution">
    <text evidence="6">The sequence shown here is derived from an EMBL/GenBank/DDBJ whole genome shotgun (WGS) entry which is preliminary data.</text>
</comment>
<evidence type="ECO:0000256" key="3">
    <source>
        <dbReference type="ARBA" id="ARBA00023125"/>
    </source>
</evidence>